<proteinExistence type="predicted"/>
<reference evidence="5 6" key="1">
    <citation type="submission" date="2020-10" db="EMBL/GenBank/DDBJ databases">
        <authorList>
            <person name="Peeters C."/>
        </authorList>
    </citation>
    <scope>NUCLEOTIDE SEQUENCE [LARGE SCALE GENOMIC DNA]</scope>
    <source>
        <strain evidence="5 6">LMG 27952</strain>
    </source>
</reference>
<name>A0ABM8NZ79_9BURK</name>
<sequence length="50" mass="5901">MTPLRRRMIEDMRVRSLAANTQRAYLQQVSNFARHFGRSPELLSPEEIRA</sequence>
<feature type="domain" description="Core-binding (CB)" evidence="4">
    <location>
        <begin position="1"/>
        <end position="50"/>
    </location>
</feature>
<dbReference type="EMBL" id="CAJHCQ010000014">
    <property type="protein sequence ID" value="CAD6550380.1"/>
    <property type="molecule type" value="Genomic_DNA"/>
</dbReference>
<organism evidence="5 6">
    <name type="scientific">Paraburkholderia hiiakae</name>
    <dbReference type="NCBI Taxonomy" id="1081782"/>
    <lineage>
        <taxon>Bacteria</taxon>
        <taxon>Pseudomonadati</taxon>
        <taxon>Pseudomonadota</taxon>
        <taxon>Betaproteobacteria</taxon>
        <taxon>Burkholderiales</taxon>
        <taxon>Burkholderiaceae</taxon>
        <taxon>Paraburkholderia</taxon>
    </lineage>
</organism>
<dbReference type="Proteomes" id="UP000656319">
    <property type="component" value="Unassembled WGS sequence"/>
</dbReference>
<accession>A0ABM8NZ79</accession>
<evidence type="ECO:0000256" key="3">
    <source>
        <dbReference type="PROSITE-ProRule" id="PRU01248"/>
    </source>
</evidence>
<evidence type="ECO:0000259" key="4">
    <source>
        <dbReference type="PROSITE" id="PS51900"/>
    </source>
</evidence>
<keyword evidence="1" id="KW-0229">DNA integration</keyword>
<dbReference type="RefSeq" id="WP_201698560.1">
    <property type="nucleotide sequence ID" value="NZ_CAJHCQ010000014.1"/>
</dbReference>
<dbReference type="InterPro" id="IPR044068">
    <property type="entry name" value="CB"/>
</dbReference>
<dbReference type="Gene3D" id="1.10.150.130">
    <property type="match status" value="1"/>
</dbReference>
<dbReference type="InterPro" id="IPR004107">
    <property type="entry name" value="Integrase_SAM-like_N"/>
</dbReference>
<keyword evidence="2 3" id="KW-0238">DNA-binding</keyword>
<protein>
    <recommendedName>
        <fullName evidence="4">Core-binding (CB) domain-containing protein</fullName>
    </recommendedName>
</protein>
<evidence type="ECO:0000313" key="5">
    <source>
        <dbReference type="EMBL" id="CAD6550380.1"/>
    </source>
</evidence>
<evidence type="ECO:0000313" key="6">
    <source>
        <dbReference type="Proteomes" id="UP000656319"/>
    </source>
</evidence>
<dbReference type="InterPro" id="IPR010998">
    <property type="entry name" value="Integrase_recombinase_N"/>
</dbReference>
<dbReference type="Pfam" id="PF13495">
    <property type="entry name" value="Phage_int_SAM_4"/>
    <property type="match status" value="1"/>
</dbReference>
<dbReference type="PROSITE" id="PS51900">
    <property type="entry name" value="CB"/>
    <property type="match status" value="1"/>
</dbReference>
<keyword evidence="6" id="KW-1185">Reference proteome</keyword>
<comment type="caution">
    <text evidence="5">The sequence shown here is derived from an EMBL/GenBank/DDBJ whole genome shotgun (WGS) entry which is preliminary data.</text>
</comment>
<evidence type="ECO:0000256" key="2">
    <source>
        <dbReference type="ARBA" id="ARBA00023125"/>
    </source>
</evidence>
<evidence type="ECO:0000256" key="1">
    <source>
        <dbReference type="ARBA" id="ARBA00022908"/>
    </source>
</evidence>
<gene>
    <name evidence="5" type="ORF">LMG27952_05003</name>
</gene>